<proteinExistence type="predicted"/>
<protein>
    <submittedName>
        <fullName evidence="2">Virion morphogenesis protein</fullName>
    </submittedName>
</protein>
<accession>A0A178LJF3</accession>
<name>A0A178LJF3_9PSED</name>
<evidence type="ECO:0000313" key="3">
    <source>
        <dbReference type="Proteomes" id="UP000078356"/>
    </source>
</evidence>
<evidence type="ECO:0000313" key="2">
    <source>
        <dbReference type="EMBL" id="OAN31140.1"/>
    </source>
</evidence>
<dbReference type="NCBIfam" id="TIGR01635">
    <property type="entry name" value="tail_comp_S"/>
    <property type="match status" value="1"/>
</dbReference>
<dbReference type="EMBL" id="LWCR01000006">
    <property type="protein sequence ID" value="OAN31140.1"/>
    <property type="molecule type" value="Genomic_DNA"/>
</dbReference>
<reference evidence="2 3" key="1">
    <citation type="submission" date="2016-04" db="EMBL/GenBank/DDBJ databases">
        <title>Draft Genome Sequences of Staphylococcus capitis Strain H36, S. capitis Strain H65, S. cohnii Strain H62, S. hominis Strain H69, Mycobacterium iranicum Strain H39, Plantibacter sp. Strain H53, Pseudomonas oryzihabitans Strain H72, and Microbacterium sp. Strain H83, isolated from residential settings.</title>
        <authorList>
            <person name="Lymperopoulou D."/>
            <person name="Adams R.I."/>
            <person name="Lindow S."/>
            <person name="Coil D.A."/>
            <person name="Jospin G."/>
            <person name="Eisen J.A."/>
        </authorList>
    </citation>
    <scope>NUCLEOTIDE SEQUENCE [LARGE SCALE GENOMIC DNA]</scope>
    <source>
        <strain evidence="2 3">H72</strain>
    </source>
</reference>
<dbReference type="AlphaFoldDB" id="A0A178LJF3"/>
<dbReference type="Proteomes" id="UP000078356">
    <property type="component" value="Unassembled WGS sequence"/>
</dbReference>
<comment type="caution">
    <text evidence="2">The sequence shown here is derived from an EMBL/GenBank/DDBJ whole genome shotgun (WGS) entry which is preliminary data.</text>
</comment>
<feature type="region of interest" description="Disordered" evidence="1">
    <location>
        <begin position="45"/>
        <end position="64"/>
    </location>
</feature>
<evidence type="ECO:0000256" key="1">
    <source>
        <dbReference type="SAM" id="MobiDB-lite"/>
    </source>
</evidence>
<dbReference type="InterPro" id="IPR006522">
    <property type="entry name" value="Phage_virion_morphogenesis"/>
</dbReference>
<gene>
    <name evidence="2" type="ORF">A4V15_14120</name>
</gene>
<dbReference type="RefSeq" id="WP_064307275.1">
    <property type="nucleotide sequence ID" value="NZ_LWCR01000006.1"/>
</dbReference>
<dbReference type="OrthoDB" id="2081253at2"/>
<organism evidence="2 3">
    <name type="scientific">Pseudomonas oryzihabitans</name>
    <dbReference type="NCBI Taxonomy" id="47885"/>
    <lineage>
        <taxon>Bacteria</taxon>
        <taxon>Pseudomonadati</taxon>
        <taxon>Pseudomonadota</taxon>
        <taxon>Gammaproteobacteria</taxon>
        <taxon>Pseudomonadales</taxon>
        <taxon>Pseudomonadaceae</taxon>
        <taxon>Pseudomonas</taxon>
    </lineage>
</organism>
<sequence length="188" mass="20453">MAGAMLDVVIDDSRTGRALAQLAEQLESLRTPLLDIAEYLHQSTGDRARRQVGPDGSPWAPLSPRTLARKKSGGKILRETGALLDTLRHQVSDNELSFGTDRPYGAIHQFGGKVEHAARSQQVHFKMSGGVVGNRFVKKKHANFSQWVTHGARSVEMPARPYLGLSAEDDAEVLAIISDYLTAPLAAN</sequence>
<dbReference type="Pfam" id="PF05069">
    <property type="entry name" value="Phage_tail_S"/>
    <property type="match status" value="1"/>
</dbReference>